<dbReference type="EMBL" id="AAWS01000017">
    <property type="protein sequence ID" value="EAY28255.1"/>
    <property type="molecule type" value="Genomic_DNA"/>
</dbReference>
<keyword evidence="10" id="KW-1185">Reference proteome</keyword>
<proteinExistence type="predicted"/>
<dbReference type="PROSITE" id="PS51379">
    <property type="entry name" value="4FE4S_FER_2"/>
    <property type="match status" value="1"/>
</dbReference>
<dbReference type="eggNOG" id="COG0348">
    <property type="taxonomic scope" value="Bacteria"/>
</dbReference>
<evidence type="ECO:0000256" key="4">
    <source>
        <dbReference type="ARBA" id="ARBA00022982"/>
    </source>
</evidence>
<protein>
    <submittedName>
        <fullName evidence="9">Cytochrome c oxidase accessory protein CcoG</fullName>
    </submittedName>
</protein>
<dbReference type="GO" id="GO:0005886">
    <property type="term" value="C:plasma membrane"/>
    <property type="evidence" value="ECO:0007669"/>
    <property type="project" value="TreeGrafter"/>
</dbReference>
<dbReference type="PANTHER" id="PTHR30176:SF3">
    <property type="entry name" value="FERREDOXIN-TYPE PROTEIN NAPH"/>
    <property type="match status" value="1"/>
</dbReference>
<keyword evidence="5" id="KW-0408">Iron</keyword>
<evidence type="ECO:0000256" key="3">
    <source>
        <dbReference type="ARBA" id="ARBA00022723"/>
    </source>
</evidence>
<keyword evidence="1" id="KW-0813">Transport</keyword>
<name>A1ZN74_MICM2</name>
<evidence type="ECO:0000256" key="1">
    <source>
        <dbReference type="ARBA" id="ARBA00022448"/>
    </source>
</evidence>
<dbReference type="InterPro" id="IPR014116">
    <property type="entry name" value="Cyt_c_oxidase_cbb3_FixG"/>
</dbReference>
<reference evidence="9 10" key="1">
    <citation type="submission" date="2007-01" db="EMBL/GenBank/DDBJ databases">
        <authorList>
            <person name="Haygood M."/>
            <person name="Podell S."/>
            <person name="Anderson C."/>
            <person name="Hopkinson B."/>
            <person name="Roe K."/>
            <person name="Barbeau K."/>
            <person name="Gaasterland T."/>
            <person name="Ferriera S."/>
            <person name="Johnson J."/>
            <person name="Kravitz S."/>
            <person name="Beeson K."/>
            <person name="Sutton G."/>
            <person name="Rogers Y.-H."/>
            <person name="Friedman R."/>
            <person name="Frazier M."/>
            <person name="Venter J.C."/>
        </authorList>
    </citation>
    <scope>NUCLEOTIDE SEQUENCE [LARGE SCALE GENOMIC DNA]</scope>
    <source>
        <strain evidence="9 10">ATCC 23134</strain>
    </source>
</reference>
<evidence type="ECO:0000256" key="2">
    <source>
        <dbReference type="ARBA" id="ARBA00022485"/>
    </source>
</evidence>
<dbReference type="Pfam" id="PF11614">
    <property type="entry name" value="FixG_C"/>
    <property type="match status" value="1"/>
</dbReference>
<keyword evidence="4" id="KW-0249">Electron transport</keyword>
<dbReference type="PROSITE" id="PS00198">
    <property type="entry name" value="4FE4S_FER_1"/>
    <property type="match status" value="1"/>
</dbReference>
<dbReference type="InterPro" id="IPR017900">
    <property type="entry name" value="4Fe4S_Fe_S_CS"/>
</dbReference>
<feature type="domain" description="4Fe-4S ferredoxin-type" evidence="8">
    <location>
        <begin position="273"/>
        <end position="301"/>
    </location>
</feature>
<dbReference type="AlphaFoldDB" id="A1ZN74"/>
<dbReference type="Proteomes" id="UP000004095">
    <property type="component" value="Unassembled WGS sequence"/>
</dbReference>
<dbReference type="InterPro" id="IPR013783">
    <property type="entry name" value="Ig-like_fold"/>
</dbReference>
<dbReference type="InterPro" id="IPR051684">
    <property type="entry name" value="Electron_Trans/Redox"/>
</dbReference>
<dbReference type="SUPFAM" id="SSF54862">
    <property type="entry name" value="4Fe-4S ferredoxins"/>
    <property type="match status" value="1"/>
</dbReference>
<dbReference type="Pfam" id="PF13746">
    <property type="entry name" value="Fer4_18"/>
    <property type="match status" value="1"/>
</dbReference>
<keyword evidence="6" id="KW-0411">Iron-sulfur</keyword>
<evidence type="ECO:0000256" key="7">
    <source>
        <dbReference type="SAM" id="Phobius"/>
    </source>
</evidence>
<dbReference type="GO" id="GO:0046872">
    <property type="term" value="F:metal ion binding"/>
    <property type="evidence" value="ECO:0007669"/>
    <property type="project" value="UniProtKB-KW"/>
</dbReference>
<sequence>MNSLEDIIDTEEYRDTIATVDDKGKRVWLYPKKPKGKYYNRRKLVSVVLLILFFGAPLIKIDGNPLFLFNVFERKFVLFGRLFLPADFHLFVLATITFFIFIILFTVAYGRVWCGWACPQTIFMEMVFRRIEYWIEGDANQQRKLNKRPWDKDKVIRKTSKQLIFFAISLLIAHAAMAYMVGIEQTIAIASKPPTENLAGFVGLMAFTGVFYGVFAKFREQACIAVCPYGRLQSVLLTKDSVGVAYDFERGEPRGKLKKKQSAANSNKPLNLDDLEKPQGDCVDCKLCVHVCPTGIDIRNGSQMECVNCTACIDACDAVMEKIEKPKGLIRYASHNNIENKTNWKLRNPRVLAYTAVLFILIGLQAFLLMERGKYEVTLLRAPGSLYSELPNGNITNVYNARIINKSNENASFTFKLKNSKGKIHFAGNTLKVAKSETAEGVFVLELPPGEVKSLKTEVEIEVWDSKQKIETIHTVFLGPGG</sequence>
<dbReference type="InterPro" id="IPR032879">
    <property type="entry name" value="FixG_C"/>
</dbReference>
<dbReference type="GO" id="GO:0051539">
    <property type="term" value="F:4 iron, 4 sulfur cluster binding"/>
    <property type="evidence" value="ECO:0007669"/>
    <property type="project" value="UniProtKB-KW"/>
</dbReference>
<keyword evidence="2" id="KW-0004">4Fe-4S</keyword>
<feature type="transmembrane region" description="Helical" evidence="7">
    <location>
        <begin position="44"/>
        <end position="68"/>
    </location>
</feature>
<dbReference type="OrthoDB" id="9811700at2"/>
<organism evidence="9 10">
    <name type="scientific">Microscilla marina ATCC 23134</name>
    <dbReference type="NCBI Taxonomy" id="313606"/>
    <lineage>
        <taxon>Bacteria</taxon>
        <taxon>Pseudomonadati</taxon>
        <taxon>Bacteroidota</taxon>
        <taxon>Cytophagia</taxon>
        <taxon>Cytophagales</taxon>
        <taxon>Microscillaceae</taxon>
        <taxon>Microscilla</taxon>
    </lineage>
</organism>
<comment type="caution">
    <text evidence="9">The sequence shown here is derived from an EMBL/GenBank/DDBJ whole genome shotgun (WGS) entry which is preliminary data.</text>
</comment>
<keyword evidence="7" id="KW-0812">Transmembrane</keyword>
<dbReference type="RefSeq" id="WP_002698464.1">
    <property type="nucleotide sequence ID" value="NZ_AAWS01000017.1"/>
</dbReference>
<feature type="transmembrane region" description="Helical" evidence="7">
    <location>
        <begin position="88"/>
        <end position="109"/>
    </location>
</feature>
<dbReference type="PANTHER" id="PTHR30176">
    <property type="entry name" value="FERREDOXIN-TYPE PROTEIN NAPH"/>
    <property type="match status" value="1"/>
</dbReference>
<keyword evidence="3" id="KW-0479">Metal-binding</keyword>
<keyword evidence="7" id="KW-1133">Transmembrane helix</keyword>
<keyword evidence="7" id="KW-0472">Membrane</keyword>
<evidence type="ECO:0000313" key="9">
    <source>
        <dbReference type="EMBL" id="EAY28255.1"/>
    </source>
</evidence>
<feature type="transmembrane region" description="Helical" evidence="7">
    <location>
        <begin position="351"/>
        <end position="370"/>
    </location>
</feature>
<evidence type="ECO:0000259" key="8">
    <source>
        <dbReference type="PROSITE" id="PS51379"/>
    </source>
</evidence>
<dbReference type="Pfam" id="PF12801">
    <property type="entry name" value="Fer4_5"/>
    <property type="match status" value="1"/>
</dbReference>
<dbReference type="Gene3D" id="2.60.40.10">
    <property type="entry name" value="Immunoglobulins"/>
    <property type="match status" value="1"/>
</dbReference>
<evidence type="ECO:0000256" key="6">
    <source>
        <dbReference type="ARBA" id="ARBA00023014"/>
    </source>
</evidence>
<dbReference type="Gene3D" id="3.30.70.20">
    <property type="match status" value="1"/>
</dbReference>
<evidence type="ECO:0000256" key="5">
    <source>
        <dbReference type="ARBA" id="ARBA00023004"/>
    </source>
</evidence>
<feature type="transmembrane region" description="Helical" evidence="7">
    <location>
        <begin position="163"/>
        <end position="183"/>
    </location>
</feature>
<evidence type="ECO:0000313" key="10">
    <source>
        <dbReference type="Proteomes" id="UP000004095"/>
    </source>
</evidence>
<dbReference type="NCBIfam" id="TIGR02745">
    <property type="entry name" value="ccoG_rdxA_fixG"/>
    <property type="match status" value="1"/>
</dbReference>
<accession>A1ZN74</accession>
<gene>
    <name evidence="9" type="ORF">M23134_03516</name>
</gene>
<feature type="transmembrane region" description="Helical" evidence="7">
    <location>
        <begin position="198"/>
        <end position="215"/>
    </location>
</feature>
<dbReference type="InterPro" id="IPR017896">
    <property type="entry name" value="4Fe4S_Fe-S-bd"/>
</dbReference>